<dbReference type="EMBL" id="CP104205">
    <property type="protein sequence ID" value="UWX54129.1"/>
    <property type="molecule type" value="Genomic_DNA"/>
</dbReference>
<gene>
    <name evidence="1" type="ORF">NYZ99_14015</name>
</gene>
<keyword evidence="2" id="KW-1185">Reference proteome</keyword>
<name>A0ABY5Y623_9FLAO</name>
<proteinExistence type="predicted"/>
<reference evidence="1" key="1">
    <citation type="submission" date="2022-09" db="EMBL/GenBank/DDBJ databases">
        <title>Maribacter litopenaei sp. nov., isolated from the intestinal tract of the Pacific White Shrimp, Litopenaeus vannamei.</title>
        <authorList>
            <person name="Kim S.Y."/>
            <person name="Hwang C.Y."/>
        </authorList>
    </citation>
    <scope>NUCLEOTIDE SEQUENCE</scope>
    <source>
        <strain evidence="1">HL-LV01</strain>
    </source>
</reference>
<organism evidence="1 2">
    <name type="scientific">Maribacter litopenaei</name>
    <dbReference type="NCBI Taxonomy" id="2976127"/>
    <lineage>
        <taxon>Bacteria</taxon>
        <taxon>Pseudomonadati</taxon>
        <taxon>Bacteroidota</taxon>
        <taxon>Flavobacteriia</taxon>
        <taxon>Flavobacteriales</taxon>
        <taxon>Flavobacteriaceae</taxon>
        <taxon>Maribacter</taxon>
    </lineage>
</organism>
<protein>
    <submittedName>
        <fullName evidence="1">Uncharacterized protein</fullName>
    </submittedName>
</protein>
<sequence>MTFQIAYSQNLSDYKWKNRILILSDININSTNSNSAYKLLDKEIEAWIEREVIFLFLNN</sequence>
<dbReference type="RefSeq" id="WP_260571787.1">
    <property type="nucleotide sequence ID" value="NZ_CP104205.1"/>
</dbReference>
<evidence type="ECO:0000313" key="2">
    <source>
        <dbReference type="Proteomes" id="UP001059209"/>
    </source>
</evidence>
<accession>A0ABY5Y623</accession>
<evidence type="ECO:0000313" key="1">
    <source>
        <dbReference type="EMBL" id="UWX54129.1"/>
    </source>
</evidence>
<dbReference type="Proteomes" id="UP001059209">
    <property type="component" value="Chromosome"/>
</dbReference>